<comment type="caution">
    <text evidence="5">The sequence shown here is derived from an EMBL/GenBank/DDBJ whole genome shotgun (WGS) entry which is preliminary data.</text>
</comment>
<feature type="domain" description="Beta-lactamase-related" evidence="3">
    <location>
        <begin position="642"/>
        <end position="905"/>
    </location>
</feature>
<dbReference type="SUPFAM" id="SSF56601">
    <property type="entry name" value="beta-lactamase/transpeptidase-like"/>
    <property type="match status" value="1"/>
</dbReference>
<feature type="domain" description="ABC1 atypical kinase-like" evidence="4">
    <location>
        <begin position="214"/>
        <end position="461"/>
    </location>
</feature>
<dbReference type="EMBL" id="CAXAMN010024362">
    <property type="protein sequence ID" value="CAK9086086.1"/>
    <property type="molecule type" value="Genomic_DNA"/>
</dbReference>
<dbReference type="InterPro" id="IPR012338">
    <property type="entry name" value="Beta-lactam/transpept-like"/>
</dbReference>
<dbReference type="PANTHER" id="PTHR43173:SF3">
    <property type="entry name" value="ABC1 FAMILY PROTEIN"/>
    <property type="match status" value="1"/>
</dbReference>
<dbReference type="InterPro" id="IPR004147">
    <property type="entry name" value="ABC1_dom"/>
</dbReference>
<dbReference type="CDD" id="cd05121">
    <property type="entry name" value="ABC1_ADCK3-like"/>
    <property type="match status" value="1"/>
</dbReference>
<evidence type="ECO:0000256" key="2">
    <source>
        <dbReference type="SAM" id="SignalP"/>
    </source>
</evidence>
<protein>
    <recommendedName>
        <fullName evidence="7">ABC1 atypical kinase-like domain-containing protein</fullName>
    </recommendedName>
</protein>
<name>A0ABP0QCW4_9DINO</name>
<evidence type="ECO:0000313" key="6">
    <source>
        <dbReference type="Proteomes" id="UP001642484"/>
    </source>
</evidence>
<dbReference type="PROSITE" id="PS51257">
    <property type="entry name" value="PROKAR_LIPOPROTEIN"/>
    <property type="match status" value="1"/>
</dbReference>
<keyword evidence="2" id="KW-0732">Signal</keyword>
<feature type="compositionally biased region" description="Basic and acidic residues" evidence="1">
    <location>
        <begin position="954"/>
        <end position="964"/>
    </location>
</feature>
<sequence length="964" mass="107149">MECRLVERFVGMLLWFAGGCRWLKPQLPFTRCCKSRGQYLNLNMQPFRDIVLHWMRSWISLVFFDYENPSATTCKESAWAAQLFYNAFIVTLDVSEIEWTTCAADAFATEHEAERVLHLSPLLVLALFLRRWLLRYAEVAWLCMVIFSKILSARCRASGRPSQAGEAIWALCHKVCARFVFDTVVSLGGFWVKLAQTASVVSALPDAYVDELSKLQDAMPADSLEEVEKLLTKELGRSWRDHIELDPGPVLGSATIAQVHKATFRLRKAEGIQEIRGVLKVQHAHVEEKLLVDIRASVLVGRLLSSLMPHMFSDLGATIQDTAAMSKAELDFRVEAKNQCMARAKIDEAGLDIIIPAVIPEYVTKRVLAMEYVKGVKITDYAASESSSQQRKEVMAKLIDFYGFTLHGPIFNCDPHPGNILVEKETGRLCVLDWGQVRQLSQPERFAYAKIFMAALMEDVHLFVEGCRALNFSFGDLDGRPDATPIAMIGALRGTAALIRKQQSALELYLKPSHKMLLCFLLRDSRPIAQSRADFEQLEQVFGKLDGETKAIQRGGEQIVKGPLMPLTKTVSLLFEVSSRLEVSLPLMHLFVCHGYPMLLKELGHSNVKVQPSMTSFTLKLPIAPQILGSGDPAFVSKLSGLLRALHADGHLLGAQLCVLDLATGDVLADLALGHCSWLNPLPVTCNTVFNILEISKMFLTFSVLGLVDEGRVSLRAVLQESSMGKVLLEHALSHTSGHLKLAPGSSDLSFREFCDSEVLAEKMLAEEPLLGPGLGKSCFTDLAKARYILLAFLRSGSSLHSFALIKQDLGKRMEEFEHFVDATNRGRSKNATKGQKAEHGMWMSFFGREHWFNPAALNRDLPRTSVLPGRQGFATAKDTAKALRAAAAGQALSQRMWREASRSRKPEKGPDSEPCRLPHHLERFQDAEPGFPSCLIGSTPHMKRGPRGATNSAKHEKSFPGRQ</sequence>
<feature type="signal peptide" evidence="2">
    <location>
        <begin position="1"/>
        <end position="22"/>
    </location>
</feature>
<dbReference type="Proteomes" id="UP001642484">
    <property type="component" value="Unassembled WGS sequence"/>
</dbReference>
<evidence type="ECO:0008006" key="7">
    <source>
        <dbReference type="Google" id="ProtNLM"/>
    </source>
</evidence>
<dbReference type="SUPFAM" id="SSF56112">
    <property type="entry name" value="Protein kinase-like (PK-like)"/>
    <property type="match status" value="1"/>
</dbReference>
<dbReference type="Pfam" id="PF00144">
    <property type="entry name" value="Beta-lactamase"/>
    <property type="match status" value="1"/>
</dbReference>
<dbReference type="InterPro" id="IPR011009">
    <property type="entry name" value="Kinase-like_dom_sf"/>
</dbReference>
<evidence type="ECO:0000313" key="5">
    <source>
        <dbReference type="EMBL" id="CAK9086086.1"/>
    </source>
</evidence>
<reference evidence="5 6" key="1">
    <citation type="submission" date="2024-02" db="EMBL/GenBank/DDBJ databases">
        <authorList>
            <person name="Chen Y."/>
            <person name="Shah S."/>
            <person name="Dougan E. K."/>
            <person name="Thang M."/>
            <person name="Chan C."/>
        </authorList>
    </citation>
    <scope>NUCLEOTIDE SEQUENCE [LARGE SCALE GENOMIC DNA]</scope>
</reference>
<feature type="region of interest" description="Disordered" evidence="1">
    <location>
        <begin position="890"/>
        <end position="964"/>
    </location>
</feature>
<accession>A0ABP0QCW4</accession>
<feature type="compositionally biased region" description="Basic and acidic residues" evidence="1">
    <location>
        <begin position="897"/>
        <end position="927"/>
    </location>
</feature>
<evidence type="ECO:0000256" key="1">
    <source>
        <dbReference type="SAM" id="MobiDB-lite"/>
    </source>
</evidence>
<gene>
    <name evidence="5" type="ORF">CCMP2556_LOCUS41745</name>
</gene>
<dbReference type="PANTHER" id="PTHR43173">
    <property type="entry name" value="ABC1 FAMILY PROTEIN"/>
    <property type="match status" value="1"/>
</dbReference>
<dbReference type="Gene3D" id="3.40.710.10">
    <property type="entry name" value="DD-peptidase/beta-lactamase superfamily"/>
    <property type="match status" value="1"/>
</dbReference>
<keyword evidence="6" id="KW-1185">Reference proteome</keyword>
<dbReference type="Pfam" id="PF03109">
    <property type="entry name" value="ABC1"/>
    <property type="match status" value="1"/>
</dbReference>
<feature type="chain" id="PRO_5045278460" description="ABC1 atypical kinase-like domain-containing protein" evidence="2">
    <location>
        <begin position="23"/>
        <end position="964"/>
    </location>
</feature>
<dbReference type="InterPro" id="IPR051130">
    <property type="entry name" value="Mito_struct-func_regulator"/>
</dbReference>
<dbReference type="InterPro" id="IPR001466">
    <property type="entry name" value="Beta-lactam-related"/>
</dbReference>
<evidence type="ECO:0000259" key="3">
    <source>
        <dbReference type="Pfam" id="PF00144"/>
    </source>
</evidence>
<proteinExistence type="predicted"/>
<organism evidence="5 6">
    <name type="scientific">Durusdinium trenchii</name>
    <dbReference type="NCBI Taxonomy" id="1381693"/>
    <lineage>
        <taxon>Eukaryota</taxon>
        <taxon>Sar</taxon>
        <taxon>Alveolata</taxon>
        <taxon>Dinophyceae</taxon>
        <taxon>Suessiales</taxon>
        <taxon>Symbiodiniaceae</taxon>
        <taxon>Durusdinium</taxon>
    </lineage>
</organism>
<evidence type="ECO:0000259" key="4">
    <source>
        <dbReference type="Pfam" id="PF03109"/>
    </source>
</evidence>